<dbReference type="OrthoDB" id="5986190at2759"/>
<keyword evidence="6" id="KW-0418">Kinase</keyword>
<dbReference type="GeneID" id="36526776"/>
<evidence type="ECO:0000256" key="2">
    <source>
        <dbReference type="ARBA" id="ARBA00022741"/>
    </source>
</evidence>
<keyword evidence="1" id="KW-0723">Serine/threonine-protein kinase</keyword>
<reference evidence="6 7" key="1">
    <citation type="submission" date="2017-12" db="EMBL/GenBank/DDBJ databases">
        <authorList>
            <consortium name="DOE Joint Genome Institute"/>
            <person name="Haridas S."/>
            <person name="Kjaerbolling I."/>
            <person name="Vesth T.C."/>
            <person name="Frisvad J.C."/>
            <person name="Nybo J.L."/>
            <person name="Theobald S."/>
            <person name="Kuo A."/>
            <person name="Bowyer P."/>
            <person name="Matsuda Y."/>
            <person name="Mondo S."/>
            <person name="Lyhne E.K."/>
            <person name="Kogle M.E."/>
            <person name="Clum A."/>
            <person name="Lipzen A."/>
            <person name="Salamov A."/>
            <person name="Ngan C.Y."/>
            <person name="Daum C."/>
            <person name="Chiniquy J."/>
            <person name="Barry K."/>
            <person name="LaButti K."/>
            <person name="Simmons B.A."/>
            <person name="Magnuson J.K."/>
            <person name="Mortensen U.H."/>
            <person name="Larsen T.O."/>
            <person name="Grigoriev I.V."/>
            <person name="Baker S.E."/>
            <person name="Andersen M.R."/>
            <person name="Nordberg H.P."/>
            <person name="Cantor M.N."/>
            <person name="Hua S.X."/>
        </authorList>
    </citation>
    <scope>NUCLEOTIDE SEQUENCE [LARGE SCALE GENOMIC DNA]</scope>
    <source>
        <strain evidence="6 7">CBS 102.13</strain>
    </source>
</reference>
<organism evidence="6 7">
    <name type="scientific">Aspergillus candidus</name>
    <dbReference type="NCBI Taxonomy" id="41067"/>
    <lineage>
        <taxon>Eukaryota</taxon>
        <taxon>Fungi</taxon>
        <taxon>Dikarya</taxon>
        <taxon>Ascomycota</taxon>
        <taxon>Pezizomycotina</taxon>
        <taxon>Eurotiomycetes</taxon>
        <taxon>Eurotiomycetidae</taxon>
        <taxon>Eurotiales</taxon>
        <taxon>Aspergillaceae</taxon>
        <taxon>Aspergillus</taxon>
        <taxon>Aspergillus subgen. Circumdati</taxon>
    </lineage>
</organism>
<dbReference type="Proteomes" id="UP000234585">
    <property type="component" value="Unassembled WGS sequence"/>
</dbReference>
<dbReference type="STRING" id="41067.A0A2I2F3A4"/>
<dbReference type="PROSITE" id="PS50011">
    <property type="entry name" value="PROTEIN_KINASE_DOM"/>
    <property type="match status" value="1"/>
</dbReference>
<evidence type="ECO:0000313" key="6">
    <source>
        <dbReference type="EMBL" id="PLB35120.1"/>
    </source>
</evidence>
<evidence type="ECO:0000313" key="7">
    <source>
        <dbReference type="Proteomes" id="UP000234585"/>
    </source>
</evidence>
<evidence type="ECO:0000256" key="3">
    <source>
        <dbReference type="ARBA" id="ARBA00022840"/>
    </source>
</evidence>
<dbReference type="AlphaFoldDB" id="A0A2I2F3A4"/>
<feature type="domain" description="Protein kinase" evidence="5">
    <location>
        <begin position="163"/>
        <end position="467"/>
    </location>
</feature>
<dbReference type="EMBL" id="KZ559167">
    <property type="protein sequence ID" value="PLB35120.1"/>
    <property type="molecule type" value="Genomic_DNA"/>
</dbReference>
<keyword evidence="3" id="KW-0067">ATP-binding</keyword>
<name>A0A2I2F3A4_ASPCN</name>
<dbReference type="InterPro" id="IPR011009">
    <property type="entry name" value="Kinase-like_dom_sf"/>
</dbReference>
<dbReference type="PANTHER" id="PTHR24055">
    <property type="entry name" value="MITOGEN-ACTIVATED PROTEIN KINASE"/>
    <property type="match status" value="1"/>
</dbReference>
<keyword evidence="7" id="KW-1185">Reference proteome</keyword>
<dbReference type="SMART" id="SM00220">
    <property type="entry name" value="S_TKc"/>
    <property type="match status" value="1"/>
</dbReference>
<keyword evidence="2" id="KW-0547">Nucleotide-binding</keyword>
<gene>
    <name evidence="6" type="ORF">BDW47DRAFT_68728</name>
</gene>
<accession>A0A2I2F3A4</accession>
<dbReference type="GO" id="GO:0004674">
    <property type="term" value="F:protein serine/threonine kinase activity"/>
    <property type="evidence" value="ECO:0007669"/>
    <property type="project" value="UniProtKB-KW"/>
</dbReference>
<evidence type="ECO:0000256" key="4">
    <source>
        <dbReference type="SAM" id="MobiDB-lite"/>
    </source>
</evidence>
<feature type="region of interest" description="Disordered" evidence="4">
    <location>
        <begin position="1"/>
        <end position="25"/>
    </location>
</feature>
<dbReference type="Gene3D" id="1.10.510.10">
    <property type="entry name" value="Transferase(Phosphotransferase) domain 1"/>
    <property type="match status" value="1"/>
</dbReference>
<dbReference type="RefSeq" id="XP_024669132.1">
    <property type="nucleotide sequence ID" value="XM_024819616.1"/>
</dbReference>
<dbReference type="SUPFAM" id="SSF56112">
    <property type="entry name" value="Protein kinase-like (PK-like)"/>
    <property type="match status" value="1"/>
</dbReference>
<keyword evidence="6" id="KW-0808">Transferase</keyword>
<proteinExistence type="predicted"/>
<dbReference type="GO" id="GO:0005524">
    <property type="term" value="F:ATP binding"/>
    <property type="evidence" value="ECO:0007669"/>
    <property type="project" value="UniProtKB-KW"/>
</dbReference>
<sequence length="507" mass="56446">MRNPLSMLKTWRRTQSGTPPTPQGEQLRQRLQSAQVSSPLNTAAFFVPIGELNALIEPGTVHGILQELDKQSSESHERLTATIVQTAPRFFALLVWIGQAHRVFSLGSHHLDDTSLPLNERASFGWGTECEARILRDQWIFLAPVFQTEGQSISIHLSVPLPFISASPVSKESDNRTLRQVQIHPSHLGFFNGDDVAATPVLALKLFKTKASIRFQHEVHILQLLNQVSSRNIVKLLVAFSNQNTRGIIFPWAECDLSEMMMRAIPPNQRCELGLWTLQQFIGLLDGLAAIHRIPESNGCRSRTQCRHGDLRPANILVMKGSKAPCGHPASIASCRLQIASMAMAQLFQDESQYTVPSETGTYQGPECYLQTAIGPLYDIWSLGGLFLEMIIWWLEGPSGLETFADERIAPDPLLGKRVQDDYFFTLNTEDERYAGAEVRSSVMSLIKRLEQDDRLSPAFVILLSVIKSDMLVPIGSQRLGASELSKKLMHLLNSQGGDTVDVQCSK</sequence>
<evidence type="ECO:0000259" key="5">
    <source>
        <dbReference type="PROSITE" id="PS50011"/>
    </source>
</evidence>
<dbReference type="InterPro" id="IPR000719">
    <property type="entry name" value="Prot_kinase_dom"/>
</dbReference>
<dbReference type="Pfam" id="PF00069">
    <property type="entry name" value="Pkinase"/>
    <property type="match status" value="1"/>
</dbReference>
<dbReference type="InterPro" id="IPR050117">
    <property type="entry name" value="MAPK"/>
</dbReference>
<protein>
    <submittedName>
        <fullName evidence="6">Kinase-like domain-containing protein</fullName>
    </submittedName>
</protein>
<evidence type="ECO:0000256" key="1">
    <source>
        <dbReference type="ARBA" id="ARBA00022527"/>
    </source>
</evidence>
<feature type="compositionally biased region" description="Polar residues" evidence="4">
    <location>
        <begin position="13"/>
        <end position="25"/>
    </location>
</feature>